<evidence type="ECO:0000313" key="3">
    <source>
        <dbReference type="Proteomes" id="UP000276133"/>
    </source>
</evidence>
<evidence type="ECO:0000313" key="2">
    <source>
        <dbReference type="EMBL" id="RNA29624.1"/>
    </source>
</evidence>
<dbReference type="Proteomes" id="UP000276133">
    <property type="component" value="Unassembled WGS sequence"/>
</dbReference>
<dbReference type="PANTHER" id="PTHR33395">
    <property type="entry name" value="TRANSCRIPTASE, PUTATIVE-RELATED-RELATED"/>
    <property type="match status" value="1"/>
</dbReference>
<keyword evidence="3" id="KW-1185">Reference proteome</keyword>
<sequence length="232" mass="27292">MKKKKNELLKLSVIKKTKLQTENFKNLFTTCAIVELRTEYDKTIYEIKRNYDAKLVEKDTQIVNLMGRLDAFSDIVILGDFNFPEIEWTFDGPVVHTLAKSIEHEFIDSLNDNYLSQMIEFPTFKSSDLQEPKNTLDLVLVSKPYRIDVIQKGPQLGHSPKGRAHYSITWQYLINEKIVEDCTRDRYCYQLGKYDLMVNHLNDISWSDIFKDKSANECYEIFLERHETPTMD</sequence>
<dbReference type="SUPFAM" id="SSF56219">
    <property type="entry name" value="DNase I-like"/>
    <property type="match status" value="1"/>
</dbReference>
<dbReference type="OrthoDB" id="6286496at2759"/>
<dbReference type="InterPro" id="IPR036691">
    <property type="entry name" value="Endo/exonu/phosph_ase_sf"/>
</dbReference>
<dbReference type="Gene3D" id="3.60.10.10">
    <property type="entry name" value="Endonuclease/exonuclease/phosphatase"/>
    <property type="match status" value="1"/>
</dbReference>
<protein>
    <submittedName>
        <fullName evidence="2">RNA-directed DNA polymerase from mobile element jockey-like</fullName>
    </submittedName>
</protein>
<dbReference type="Pfam" id="PF14529">
    <property type="entry name" value="Exo_endo_phos_2"/>
    <property type="match status" value="1"/>
</dbReference>
<name>A0A3M7S1E2_BRAPC</name>
<accession>A0A3M7S1E2</accession>
<keyword evidence="2" id="KW-0548">Nucleotidyltransferase</keyword>
<dbReference type="InterPro" id="IPR005135">
    <property type="entry name" value="Endo/exonuclease/phosphatase"/>
</dbReference>
<keyword evidence="2" id="KW-0695">RNA-directed DNA polymerase</keyword>
<dbReference type="GO" id="GO:0007508">
    <property type="term" value="P:larval heart development"/>
    <property type="evidence" value="ECO:0007669"/>
    <property type="project" value="TreeGrafter"/>
</dbReference>
<organism evidence="2 3">
    <name type="scientific">Brachionus plicatilis</name>
    <name type="common">Marine rotifer</name>
    <name type="synonym">Brachionus muelleri</name>
    <dbReference type="NCBI Taxonomy" id="10195"/>
    <lineage>
        <taxon>Eukaryota</taxon>
        <taxon>Metazoa</taxon>
        <taxon>Spiralia</taxon>
        <taxon>Gnathifera</taxon>
        <taxon>Rotifera</taxon>
        <taxon>Eurotatoria</taxon>
        <taxon>Monogononta</taxon>
        <taxon>Pseudotrocha</taxon>
        <taxon>Ploima</taxon>
        <taxon>Brachionidae</taxon>
        <taxon>Brachionus</taxon>
    </lineage>
</organism>
<dbReference type="EMBL" id="REGN01002184">
    <property type="protein sequence ID" value="RNA29624.1"/>
    <property type="molecule type" value="Genomic_DNA"/>
</dbReference>
<evidence type="ECO:0000259" key="1">
    <source>
        <dbReference type="Pfam" id="PF14529"/>
    </source>
</evidence>
<feature type="domain" description="Endonuclease/exonuclease/phosphatase" evidence="1">
    <location>
        <begin position="54"/>
        <end position="150"/>
    </location>
</feature>
<reference evidence="2 3" key="1">
    <citation type="journal article" date="2018" name="Sci. Rep.">
        <title>Genomic signatures of local adaptation to the degree of environmental predictability in rotifers.</title>
        <authorList>
            <person name="Franch-Gras L."/>
            <person name="Hahn C."/>
            <person name="Garcia-Roger E.M."/>
            <person name="Carmona M.J."/>
            <person name="Serra M."/>
            <person name="Gomez A."/>
        </authorList>
    </citation>
    <scope>NUCLEOTIDE SEQUENCE [LARGE SCALE GENOMIC DNA]</scope>
    <source>
        <strain evidence="2">HYR1</strain>
    </source>
</reference>
<gene>
    <name evidence="2" type="ORF">BpHYR1_054167</name>
</gene>
<dbReference type="AlphaFoldDB" id="A0A3M7S1E2"/>
<dbReference type="PANTHER" id="PTHR33395:SF22">
    <property type="entry name" value="REVERSE TRANSCRIPTASE DOMAIN-CONTAINING PROTEIN"/>
    <property type="match status" value="1"/>
</dbReference>
<keyword evidence="2" id="KW-0808">Transferase</keyword>
<comment type="caution">
    <text evidence="2">The sequence shown here is derived from an EMBL/GenBank/DDBJ whole genome shotgun (WGS) entry which is preliminary data.</text>
</comment>
<dbReference type="GO" id="GO:0031012">
    <property type="term" value="C:extracellular matrix"/>
    <property type="evidence" value="ECO:0007669"/>
    <property type="project" value="TreeGrafter"/>
</dbReference>
<proteinExistence type="predicted"/>
<dbReference type="GO" id="GO:0003964">
    <property type="term" value="F:RNA-directed DNA polymerase activity"/>
    <property type="evidence" value="ECO:0007669"/>
    <property type="project" value="UniProtKB-KW"/>
</dbReference>
<dbReference type="GO" id="GO:0061343">
    <property type="term" value="P:cell adhesion involved in heart morphogenesis"/>
    <property type="evidence" value="ECO:0007669"/>
    <property type="project" value="TreeGrafter"/>
</dbReference>